<evidence type="ECO:0000313" key="1">
    <source>
        <dbReference type="EMBL" id="KAK7846942.1"/>
    </source>
</evidence>
<keyword evidence="2" id="KW-1185">Reference proteome</keyword>
<gene>
    <name evidence="1" type="ORF">CFP56_007304</name>
</gene>
<proteinExistence type="predicted"/>
<reference evidence="1 2" key="1">
    <citation type="journal article" date="2018" name="Sci. Data">
        <title>The draft genome sequence of cork oak.</title>
        <authorList>
            <person name="Ramos A.M."/>
            <person name="Usie A."/>
            <person name="Barbosa P."/>
            <person name="Barros P.M."/>
            <person name="Capote T."/>
            <person name="Chaves I."/>
            <person name="Simoes F."/>
            <person name="Abreu I."/>
            <person name="Carrasquinho I."/>
            <person name="Faro C."/>
            <person name="Guimaraes J.B."/>
            <person name="Mendonca D."/>
            <person name="Nobrega F."/>
            <person name="Rodrigues L."/>
            <person name="Saibo N.J.M."/>
            <person name="Varela M.C."/>
            <person name="Egas C."/>
            <person name="Matos J."/>
            <person name="Miguel C.M."/>
            <person name="Oliveira M.M."/>
            <person name="Ricardo C.P."/>
            <person name="Goncalves S."/>
        </authorList>
    </citation>
    <scope>NUCLEOTIDE SEQUENCE [LARGE SCALE GENOMIC DNA]</scope>
    <source>
        <strain evidence="2">cv. HL8</strain>
    </source>
</reference>
<comment type="caution">
    <text evidence="1">The sequence shown here is derived from an EMBL/GenBank/DDBJ whole genome shotgun (WGS) entry which is preliminary data.</text>
</comment>
<name>A0AAW0L764_QUESU</name>
<organism evidence="1 2">
    <name type="scientific">Quercus suber</name>
    <name type="common">Cork oak</name>
    <dbReference type="NCBI Taxonomy" id="58331"/>
    <lineage>
        <taxon>Eukaryota</taxon>
        <taxon>Viridiplantae</taxon>
        <taxon>Streptophyta</taxon>
        <taxon>Embryophyta</taxon>
        <taxon>Tracheophyta</taxon>
        <taxon>Spermatophyta</taxon>
        <taxon>Magnoliopsida</taxon>
        <taxon>eudicotyledons</taxon>
        <taxon>Gunneridae</taxon>
        <taxon>Pentapetalae</taxon>
        <taxon>rosids</taxon>
        <taxon>fabids</taxon>
        <taxon>Fagales</taxon>
        <taxon>Fagaceae</taxon>
        <taxon>Quercus</taxon>
    </lineage>
</organism>
<sequence>MGAELMKLTNNSSCRVIISVHDDNDEDEKIRQFVKENLEDGVQEGINVTLIKGVKQHEESQNDDFVDILLKVYQDYKAEFKISRTHLKLSC</sequence>
<accession>A0AAW0L764</accession>
<dbReference type="AlphaFoldDB" id="A0AAW0L764"/>
<protein>
    <submittedName>
        <fullName evidence="1">Uncharacterized protein</fullName>
    </submittedName>
</protein>
<dbReference type="EMBL" id="PKMF04000148">
    <property type="protein sequence ID" value="KAK7846942.1"/>
    <property type="molecule type" value="Genomic_DNA"/>
</dbReference>
<evidence type="ECO:0000313" key="2">
    <source>
        <dbReference type="Proteomes" id="UP000237347"/>
    </source>
</evidence>
<dbReference type="Proteomes" id="UP000237347">
    <property type="component" value="Unassembled WGS sequence"/>
</dbReference>